<evidence type="ECO:0000313" key="3">
    <source>
        <dbReference type="Proteomes" id="UP000631114"/>
    </source>
</evidence>
<protein>
    <submittedName>
        <fullName evidence="2">Uncharacterized protein</fullName>
    </submittedName>
</protein>
<dbReference type="EMBL" id="JADFTS010000002">
    <property type="protein sequence ID" value="KAF9621585.1"/>
    <property type="molecule type" value="Genomic_DNA"/>
</dbReference>
<comment type="caution">
    <text evidence="2">The sequence shown here is derived from an EMBL/GenBank/DDBJ whole genome shotgun (WGS) entry which is preliminary data.</text>
</comment>
<feature type="coiled-coil region" evidence="1">
    <location>
        <begin position="112"/>
        <end position="149"/>
    </location>
</feature>
<name>A0A835IPK6_9MAGN</name>
<evidence type="ECO:0000313" key="2">
    <source>
        <dbReference type="EMBL" id="KAF9621585.1"/>
    </source>
</evidence>
<dbReference type="Proteomes" id="UP000631114">
    <property type="component" value="Unassembled WGS sequence"/>
</dbReference>
<dbReference type="AlphaFoldDB" id="A0A835IPK6"/>
<gene>
    <name evidence="2" type="ORF">IFM89_023159</name>
</gene>
<sequence>MVYLKTLKPQFFYTLLKTQKPSLSTQPHPYITSKLHKLTSGTNSFSPSSHFQRIFSTSAQLEEHSETDVETKPLIKGTKGLDVLFKEAVGLSERVEEEEECEGEVSNGFVDINQLKKSLKKIEREVRMMKGVLKNVEKKENGLKKEESEFKAGKLLDTLFKEKSDCEKKVDVTEKGSKEDDLKQSMTELSPEMVSLLHCLHEKGYLKNANFMQSNKFDLSCSSTYYSRTFLQGAAEKFGKDHQELLANDTLVDIEKNAFNSPFESVSSPSKLASQITSSVRLEENKNRLLSEEDVKRLLLFGCPSVTKKSAFAAKRLRSYFNIRETMVCRPCKLNNVCEFANHIVGKKADEMNVGDLMRSLTSYGFGLTHSNLIVPDEIKDSVSNLLKQVVTHSQ</sequence>
<proteinExistence type="predicted"/>
<accession>A0A835IPK6</accession>
<organism evidence="2 3">
    <name type="scientific">Coptis chinensis</name>
    <dbReference type="NCBI Taxonomy" id="261450"/>
    <lineage>
        <taxon>Eukaryota</taxon>
        <taxon>Viridiplantae</taxon>
        <taxon>Streptophyta</taxon>
        <taxon>Embryophyta</taxon>
        <taxon>Tracheophyta</taxon>
        <taxon>Spermatophyta</taxon>
        <taxon>Magnoliopsida</taxon>
        <taxon>Ranunculales</taxon>
        <taxon>Ranunculaceae</taxon>
        <taxon>Coptidoideae</taxon>
        <taxon>Coptis</taxon>
    </lineage>
</organism>
<reference evidence="2 3" key="1">
    <citation type="submission" date="2020-10" db="EMBL/GenBank/DDBJ databases">
        <title>The Coptis chinensis genome and diversification of protoberbering-type alkaloids.</title>
        <authorList>
            <person name="Wang B."/>
            <person name="Shu S."/>
            <person name="Song C."/>
            <person name="Liu Y."/>
        </authorList>
    </citation>
    <scope>NUCLEOTIDE SEQUENCE [LARGE SCALE GENOMIC DNA]</scope>
    <source>
        <strain evidence="2">HL-2020</strain>
        <tissue evidence="2">Leaf</tissue>
    </source>
</reference>
<keyword evidence="3" id="KW-1185">Reference proteome</keyword>
<keyword evidence="1" id="KW-0175">Coiled coil</keyword>
<evidence type="ECO:0000256" key="1">
    <source>
        <dbReference type="SAM" id="Coils"/>
    </source>
</evidence>
<dbReference type="OrthoDB" id="974159at2759"/>